<dbReference type="GO" id="GO:0003677">
    <property type="term" value="F:DNA binding"/>
    <property type="evidence" value="ECO:0007669"/>
    <property type="project" value="UniProtKB-KW"/>
</dbReference>
<dbReference type="InterPro" id="IPR011789">
    <property type="entry name" value="CueR"/>
</dbReference>
<dbReference type="Proteomes" id="UP000199650">
    <property type="component" value="Unassembled WGS sequence"/>
</dbReference>
<dbReference type="SMART" id="SM00422">
    <property type="entry name" value="HTH_MERR"/>
    <property type="match status" value="1"/>
</dbReference>
<evidence type="ECO:0000256" key="4">
    <source>
        <dbReference type="ARBA" id="ARBA00023125"/>
    </source>
</evidence>
<evidence type="ECO:0000256" key="3">
    <source>
        <dbReference type="ARBA" id="ARBA00023015"/>
    </source>
</evidence>
<reference evidence="7 8" key="1">
    <citation type="submission" date="2016-10" db="EMBL/GenBank/DDBJ databases">
        <authorList>
            <person name="de Groot N.N."/>
        </authorList>
    </citation>
    <scope>NUCLEOTIDE SEQUENCE [LARGE SCALE GENOMIC DNA]</scope>
    <source>
        <strain evidence="7 8">DSM 29439</strain>
    </source>
</reference>
<dbReference type="PANTHER" id="PTHR30204">
    <property type="entry name" value="REDOX-CYCLING DRUG-SENSING TRANSCRIPTIONAL ACTIVATOR SOXR"/>
    <property type="match status" value="1"/>
</dbReference>
<gene>
    <name evidence="7" type="ORF">SAMN05444851_3093</name>
</gene>
<keyword evidence="3" id="KW-0805">Transcription regulation</keyword>
<evidence type="ECO:0000256" key="1">
    <source>
        <dbReference type="ARBA" id="ARBA00004496"/>
    </source>
</evidence>
<comment type="subcellular location">
    <subcellularLocation>
        <location evidence="1">Cytoplasm</location>
    </subcellularLocation>
</comment>
<dbReference type="EMBL" id="FOJB01000002">
    <property type="protein sequence ID" value="SEW35477.1"/>
    <property type="molecule type" value="Genomic_DNA"/>
</dbReference>
<dbReference type="InterPro" id="IPR047057">
    <property type="entry name" value="MerR_fam"/>
</dbReference>
<evidence type="ECO:0000259" key="6">
    <source>
        <dbReference type="PROSITE" id="PS50937"/>
    </source>
</evidence>
<accession>A0A1I0R615</accession>
<sequence>MNLNIGEVSKRTGLRAKTIRYYEDIGLVKPLRDCNDYRVFRETDLHKLIFLSRARGLGFTIDDCRALLALYEDGSRSSSEVKDITNRHLEEIEAKIIDLQAMHETLSHLAIECAGDHRPDCPILKGLSAEIDH</sequence>
<evidence type="ECO:0000256" key="5">
    <source>
        <dbReference type="ARBA" id="ARBA00023163"/>
    </source>
</evidence>
<dbReference type="NCBIfam" id="TIGR02044">
    <property type="entry name" value="CueR"/>
    <property type="match status" value="1"/>
</dbReference>
<name>A0A1I0R615_9RHOB</name>
<dbReference type="InterPro" id="IPR015358">
    <property type="entry name" value="Tscrpt_reg_MerR_DNA-bd"/>
</dbReference>
<keyword evidence="4" id="KW-0238">DNA-binding</keyword>
<dbReference type="InterPro" id="IPR009061">
    <property type="entry name" value="DNA-bd_dom_put_sf"/>
</dbReference>
<dbReference type="GO" id="GO:0045893">
    <property type="term" value="P:positive regulation of DNA-templated transcription"/>
    <property type="evidence" value="ECO:0007669"/>
    <property type="project" value="InterPro"/>
</dbReference>
<dbReference type="GO" id="GO:0003700">
    <property type="term" value="F:DNA-binding transcription factor activity"/>
    <property type="evidence" value="ECO:0007669"/>
    <property type="project" value="InterPro"/>
</dbReference>
<evidence type="ECO:0000313" key="8">
    <source>
        <dbReference type="Proteomes" id="UP000199650"/>
    </source>
</evidence>
<evidence type="ECO:0000313" key="7">
    <source>
        <dbReference type="EMBL" id="SEW35477.1"/>
    </source>
</evidence>
<dbReference type="Gene3D" id="1.10.1660.10">
    <property type="match status" value="1"/>
</dbReference>
<keyword evidence="8" id="KW-1185">Reference proteome</keyword>
<dbReference type="STRING" id="1173584.SAMN05444851_3093"/>
<dbReference type="InterPro" id="IPR000551">
    <property type="entry name" value="MerR-type_HTH_dom"/>
</dbReference>
<keyword evidence="2" id="KW-0963">Cytoplasm</keyword>
<feature type="domain" description="HTH merR-type" evidence="6">
    <location>
        <begin position="2"/>
        <end position="70"/>
    </location>
</feature>
<dbReference type="GO" id="GO:0005737">
    <property type="term" value="C:cytoplasm"/>
    <property type="evidence" value="ECO:0007669"/>
    <property type="project" value="UniProtKB-SubCell"/>
</dbReference>
<organism evidence="7 8">
    <name type="scientific">Aliiroseovarius sediminilitoris</name>
    <dbReference type="NCBI Taxonomy" id="1173584"/>
    <lineage>
        <taxon>Bacteria</taxon>
        <taxon>Pseudomonadati</taxon>
        <taxon>Pseudomonadota</taxon>
        <taxon>Alphaproteobacteria</taxon>
        <taxon>Rhodobacterales</taxon>
        <taxon>Paracoccaceae</taxon>
        <taxon>Aliiroseovarius</taxon>
    </lineage>
</organism>
<dbReference type="Pfam" id="PF09278">
    <property type="entry name" value="MerR-DNA-bind"/>
    <property type="match status" value="1"/>
</dbReference>
<dbReference type="GO" id="GO:0005507">
    <property type="term" value="F:copper ion binding"/>
    <property type="evidence" value="ECO:0007669"/>
    <property type="project" value="InterPro"/>
</dbReference>
<keyword evidence="5" id="KW-0804">Transcription</keyword>
<dbReference type="AlphaFoldDB" id="A0A1I0R615"/>
<dbReference type="PROSITE" id="PS50937">
    <property type="entry name" value="HTH_MERR_2"/>
    <property type="match status" value="1"/>
</dbReference>
<dbReference type="PRINTS" id="PR00040">
    <property type="entry name" value="HTHMERR"/>
</dbReference>
<protein>
    <submittedName>
        <fullName evidence="7">Cu(I)-responsive transcriptional regulator</fullName>
    </submittedName>
</protein>
<dbReference type="SUPFAM" id="SSF46955">
    <property type="entry name" value="Putative DNA-binding domain"/>
    <property type="match status" value="1"/>
</dbReference>
<dbReference type="Pfam" id="PF00376">
    <property type="entry name" value="MerR"/>
    <property type="match status" value="1"/>
</dbReference>
<proteinExistence type="predicted"/>
<evidence type="ECO:0000256" key="2">
    <source>
        <dbReference type="ARBA" id="ARBA00022490"/>
    </source>
</evidence>
<dbReference type="PANTHER" id="PTHR30204:SF94">
    <property type="entry name" value="HEAVY METAL-DEPENDENT TRANSCRIPTIONAL REGULATOR HI_0293-RELATED"/>
    <property type="match status" value="1"/>
</dbReference>